<dbReference type="AlphaFoldDB" id="A0A835LW48"/>
<organism evidence="2 3">
    <name type="scientific">Coptis chinensis</name>
    <dbReference type="NCBI Taxonomy" id="261450"/>
    <lineage>
        <taxon>Eukaryota</taxon>
        <taxon>Viridiplantae</taxon>
        <taxon>Streptophyta</taxon>
        <taxon>Embryophyta</taxon>
        <taxon>Tracheophyta</taxon>
        <taxon>Spermatophyta</taxon>
        <taxon>Magnoliopsida</taxon>
        <taxon>Ranunculales</taxon>
        <taxon>Ranunculaceae</taxon>
        <taxon>Coptidoideae</taxon>
        <taxon>Coptis</taxon>
    </lineage>
</organism>
<feature type="region of interest" description="Disordered" evidence="1">
    <location>
        <begin position="34"/>
        <end position="61"/>
    </location>
</feature>
<gene>
    <name evidence="2" type="ORF">IFM89_032399</name>
</gene>
<evidence type="ECO:0000256" key="1">
    <source>
        <dbReference type="SAM" id="MobiDB-lite"/>
    </source>
</evidence>
<sequence length="349" mass="40252">MNKIFPWIQPLQVLVEHAKRRKCSVEDRQPLLIEGSGPCAKRRGDGENSSDNDFVQPPKRRAITQSNTPELAEKYHRELDLMTLADGVNMLLQNPDDIVHPLADETNFEIEDTTIEEDLDVNTTDGKVGKQWYTSKSRQWNKFSHLEEAIYTICEDKIHAKFDEIPLVVSIYMELLRRWQLKEGQSRYKTRDSGKYTIIADTLIPVLCGCMVIKEKLNLVRLADFIMPEKEELVKLWDKNDPNLPWERREYNESNTVMLDDSPYKALFNSAHTAIFPTSYDFQNENDNSLGPGGDIRMYLEGLATSKNVQKYIEQHPFGQQALTESDPSWPHYLQLINSRLHAPSDPGL</sequence>
<reference evidence="2 3" key="1">
    <citation type="submission" date="2020-10" db="EMBL/GenBank/DDBJ databases">
        <title>The Coptis chinensis genome and diversification of protoberbering-type alkaloids.</title>
        <authorList>
            <person name="Wang B."/>
            <person name="Shu S."/>
            <person name="Song C."/>
            <person name="Liu Y."/>
        </authorList>
    </citation>
    <scope>NUCLEOTIDE SEQUENCE [LARGE SCALE GENOMIC DNA]</scope>
    <source>
        <strain evidence="2">HL-2020</strain>
        <tissue evidence="2">Leaf</tissue>
    </source>
</reference>
<proteinExistence type="predicted"/>
<dbReference type="OrthoDB" id="1711508at2759"/>
<dbReference type="Proteomes" id="UP000631114">
    <property type="component" value="Unassembled WGS sequence"/>
</dbReference>
<protein>
    <recommendedName>
        <fullName evidence="4">FCP1 homology domain-containing protein</fullName>
    </recommendedName>
</protein>
<keyword evidence="3" id="KW-1185">Reference proteome</keyword>
<evidence type="ECO:0000313" key="3">
    <source>
        <dbReference type="Proteomes" id="UP000631114"/>
    </source>
</evidence>
<evidence type="ECO:0000313" key="2">
    <source>
        <dbReference type="EMBL" id="KAF9607177.1"/>
    </source>
</evidence>
<comment type="caution">
    <text evidence="2">The sequence shown here is derived from an EMBL/GenBank/DDBJ whole genome shotgun (WGS) entry which is preliminary data.</text>
</comment>
<name>A0A835LW48_9MAGN</name>
<evidence type="ECO:0008006" key="4">
    <source>
        <dbReference type="Google" id="ProtNLM"/>
    </source>
</evidence>
<dbReference type="EMBL" id="JADFTS010000005">
    <property type="protein sequence ID" value="KAF9607177.1"/>
    <property type="molecule type" value="Genomic_DNA"/>
</dbReference>
<dbReference type="InterPro" id="IPR023214">
    <property type="entry name" value="HAD_sf"/>
</dbReference>
<dbReference type="Gene3D" id="3.40.50.1000">
    <property type="entry name" value="HAD superfamily/HAD-like"/>
    <property type="match status" value="1"/>
</dbReference>
<accession>A0A835LW48</accession>